<gene>
    <name evidence="1" type="ORF">MOST_16270</name>
</gene>
<proteinExistence type="predicted"/>
<dbReference type="Proteomes" id="UP000239430">
    <property type="component" value="Unassembled WGS sequence"/>
</dbReference>
<accession>A0A9X7J3P3</accession>
<comment type="caution">
    <text evidence="1">The sequence shown here is derived from an EMBL/GenBank/DDBJ whole genome shotgun (WGS) entry which is preliminary data.</text>
</comment>
<dbReference type="AlphaFoldDB" id="A0A9X7J3P3"/>
<reference evidence="1 2" key="1">
    <citation type="submission" date="2018-03" db="EMBL/GenBank/DDBJ databases">
        <title>Genome sequence of Moorella stamsii DSM 26217.</title>
        <authorList>
            <person name="Poehlein A."/>
            <person name="Daniel R."/>
        </authorList>
    </citation>
    <scope>NUCLEOTIDE SEQUENCE [LARGE SCALE GENOMIC DNA]</scope>
    <source>
        <strain evidence="2">DSM 26217</strain>
    </source>
</reference>
<evidence type="ECO:0000313" key="2">
    <source>
        <dbReference type="Proteomes" id="UP000239430"/>
    </source>
</evidence>
<keyword evidence="2" id="KW-1185">Reference proteome</keyword>
<protein>
    <submittedName>
        <fullName evidence="1">Uncharacterized protein</fullName>
    </submittedName>
</protein>
<dbReference type="RefSeq" id="WP_054937199.1">
    <property type="nucleotide sequence ID" value="NZ_PVXL01000044.1"/>
</dbReference>
<dbReference type="EMBL" id="PVXL01000044">
    <property type="protein sequence ID" value="PRR72733.1"/>
    <property type="molecule type" value="Genomic_DNA"/>
</dbReference>
<sequence length="83" mass="9775">MNFAGESVWEEVRGFLRDNRTEKLLFIFKEILPGELKAISSFLSNEERQELLKNLQGYHYNPAEDNYFQERMLAEMAGEDIVD</sequence>
<evidence type="ECO:0000313" key="1">
    <source>
        <dbReference type="EMBL" id="PRR72733.1"/>
    </source>
</evidence>
<organism evidence="1 2">
    <name type="scientific">Neomoorella stamsii</name>
    <dbReference type="NCBI Taxonomy" id="1266720"/>
    <lineage>
        <taxon>Bacteria</taxon>
        <taxon>Bacillati</taxon>
        <taxon>Bacillota</taxon>
        <taxon>Clostridia</taxon>
        <taxon>Neomoorellales</taxon>
        <taxon>Neomoorellaceae</taxon>
        <taxon>Neomoorella</taxon>
    </lineage>
</organism>
<name>A0A9X7J3P3_9FIRM</name>